<evidence type="ECO:0000313" key="3">
    <source>
        <dbReference type="Proteomes" id="UP000323720"/>
    </source>
</evidence>
<gene>
    <name evidence="2" type="ORF">ES674_01010</name>
</gene>
<protein>
    <submittedName>
        <fullName evidence="2">Uncharacterized protein</fullName>
    </submittedName>
</protein>
<reference evidence="2 3" key="1">
    <citation type="submission" date="2019-08" db="EMBL/GenBank/DDBJ databases">
        <title>Genomes of Antarctic Bizionia species.</title>
        <authorList>
            <person name="Bowman J.P."/>
        </authorList>
    </citation>
    <scope>NUCLEOTIDE SEQUENCE [LARGE SCALE GENOMIC DNA]</scope>
    <source>
        <strain evidence="2 3">ADA-4</strain>
    </source>
</reference>
<keyword evidence="3" id="KW-1185">Reference proteome</keyword>
<dbReference type="RefSeq" id="WP_148402130.1">
    <property type="nucleotide sequence ID" value="NZ_VSKK01000001.1"/>
</dbReference>
<feature type="transmembrane region" description="Helical" evidence="1">
    <location>
        <begin position="9"/>
        <end position="28"/>
    </location>
</feature>
<keyword evidence="1" id="KW-1133">Transmembrane helix</keyword>
<accession>A0A5D0RA49</accession>
<comment type="caution">
    <text evidence="2">The sequence shown here is derived from an EMBL/GenBank/DDBJ whole genome shotgun (WGS) entry which is preliminary data.</text>
</comment>
<name>A0A5D0RA49_9FLAO</name>
<organism evidence="2 3">
    <name type="scientific">Bizionia myxarmorum</name>
    <dbReference type="NCBI Taxonomy" id="291186"/>
    <lineage>
        <taxon>Bacteria</taxon>
        <taxon>Pseudomonadati</taxon>
        <taxon>Bacteroidota</taxon>
        <taxon>Flavobacteriia</taxon>
        <taxon>Flavobacteriales</taxon>
        <taxon>Flavobacteriaceae</taxon>
        <taxon>Bizionia</taxon>
    </lineage>
</organism>
<dbReference type="OrthoDB" id="1437325at2"/>
<dbReference type="Proteomes" id="UP000323720">
    <property type="component" value="Unassembled WGS sequence"/>
</dbReference>
<evidence type="ECO:0000256" key="1">
    <source>
        <dbReference type="SAM" id="Phobius"/>
    </source>
</evidence>
<evidence type="ECO:0000313" key="2">
    <source>
        <dbReference type="EMBL" id="TYB78392.1"/>
    </source>
</evidence>
<proteinExistence type="predicted"/>
<dbReference type="EMBL" id="VSKK01000001">
    <property type="protein sequence ID" value="TYB78392.1"/>
    <property type="molecule type" value="Genomic_DNA"/>
</dbReference>
<dbReference type="AlphaFoldDB" id="A0A5D0RA49"/>
<sequence>MRAKQIKKYVILGVLFLLPVMFVLVLSLSKDHYNPLDIINENVVELPQNEHNIMLQDHITVLAFFGNKPIDMAIAASNLKELVYDKFKGFKKFQIVALIPNGAEAEAEILFKEIARYEDLRFWHFVSVDETAIKNTFNSLKANFSLSDNLASDNVFIIDTERNQRGRTDDRSDNEKGSNKPVYELNAYNCIQVAVIKNKMSSEDLRVLFTEYRQKRKGNFDSETRRANELKPSSNEQ</sequence>
<keyword evidence="1" id="KW-0812">Transmembrane</keyword>
<keyword evidence="1" id="KW-0472">Membrane</keyword>